<reference evidence="3 4" key="1">
    <citation type="submission" date="2015-09" db="EMBL/GenBank/DDBJ databases">
        <authorList>
            <person name="Jackson K.R."/>
            <person name="Lunt B.L."/>
            <person name="Fisher J.N.B."/>
            <person name="Gardner A.V."/>
            <person name="Bailey M.E."/>
            <person name="Deus L.M."/>
            <person name="Earl A.S."/>
            <person name="Gibby P.D."/>
            <person name="Hartmann K.A."/>
            <person name="Liu J.E."/>
            <person name="Manci A.M."/>
            <person name="Nielsen D.A."/>
            <person name="Solomon M.B."/>
            <person name="Breakwell D.P."/>
            <person name="Burnett S.H."/>
            <person name="Grose J.H."/>
        </authorList>
    </citation>
    <scope>NUCLEOTIDE SEQUENCE [LARGE SCALE GENOMIC DNA]</scope>
    <source>
        <strain evidence="3 4">16</strain>
    </source>
</reference>
<dbReference type="AlphaFoldDB" id="A0A0P6W7U5"/>
<feature type="compositionally biased region" description="Gly residues" evidence="1">
    <location>
        <begin position="59"/>
        <end position="69"/>
    </location>
</feature>
<accession>A0A0P6W7U5</accession>
<evidence type="ECO:0000256" key="1">
    <source>
        <dbReference type="SAM" id="MobiDB-lite"/>
    </source>
</evidence>
<keyword evidence="2" id="KW-0472">Membrane</keyword>
<dbReference type="RefSeq" id="WP_054359601.1">
    <property type="nucleotide sequence ID" value="NZ_LJYW01000001.1"/>
</dbReference>
<reference evidence="3 4" key="2">
    <citation type="submission" date="2015-10" db="EMBL/GenBank/DDBJ databases">
        <title>Draft Genome Sequence of Prosthecomicrobium hirschii ATCC 27832.</title>
        <authorList>
            <person name="Daniel J."/>
            <person name="Givan S.A."/>
            <person name="Brun Y.V."/>
            <person name="Brown P.J."/>
        </authorList>
    </citation>
    <scope>NUCLEOTIDE SEQUENCE [LARGE SCALE GENOMIC DNA]</scope>
    <source>
        <strain evidence="3 4">16</strain>
    </source>
</reference>
<protein>
    <submittedName>
        <fullName evidence="3">Uncharacterized protein</fullName>
    </submittedName>
</protein>
<dbReference type="STRING" id="665126.ABB55_15425"/>
<feature type="compositionally biased region" description="Basic and acidic residues" evidence="1">
    <location>
        <begin position="41"/>
        <end position="55"/>
    </location>
</feature>
<evidence type="ECO:0000256" key="2">
    <source>
        <dbReference type="SAM" id="Phobius"/>
    </source>
</evidence>
<evidence type="ECO:0000313" key="3">
    <source>
        <dbReference type="EMBL" id="KPL53436.1"/>
    </source>
</evidence>
<dbReference type="Proteomes" id="UP000048984">
    <property type="component" value="Unassembled WGS sequence"/>
</dbReference>
<dbReference type="EMBL" id="LJYW01000001">
    <property type="protein sequence ID" value="KPL53436.1"/>
    <property type="molecule type" value="Genomic_DNA"/>
</dbReference>
<keyword evidence="2" id="KW-0812">Transmembrane</keyword>
<organism evidence="3 4">
    <name type="scientific">Prosthecodimorpha hirschii</name>
    <dbReference type="NCBI Taxonomy" id="665126"/>
    <lineage>
        <taxon>Bacteria</taxon>
        <taxon>Pseudomonadati</taxon>
        <taxon>Pseudomonadota</taxon>
        <taxon>Alphaproteobacteria</taxon>
        <taxon>Hyphomicrobiales</taxon>
        <taxon>Ancalomicrobiaceae</taxon>
        <taxon>Prosthecodimorpha</taxon>
    </lineage>
</organism>
<sequence>MTEADGSNWMLFSAFEMMLVFLPALAFAWWELRSLKRLREARERQERERDARPPDAGRSTGGSAGETRP</sequence>
<comment type="caution">
    <text evidence="3">The sequence shown here is derived from an EMBL/GenBank/DDBJ whole genome shotgun (WGS) entry which is preliminary data.</text>
</comment>
<proteinExistence type="predicted"/>
<keyword evidence="2" id="KW-1133">Transmembrane helix</keyword>
<gene>
    <name evidence="3" type="ORF">ABB55_15425</name>
</gene>
<name>A0A0P6W7U5_9HYPH</name>
<feature type="region of interest" description="Disordered" evidence="1">
    <location>
        <begin position="41"/>
        <end position="69"/>
    </location>
</feature>
<evidence type="ECO:0000313" key="4">
    <source>
        <dbReference type="Proteomes" id="UP000048984"/>
    </source>
</evidence>
<feature type="transmembrane region" description="Helical" evidence="2">
    <location>
        <begin position="12"/>
        <end position="32"/>
    </location>
</feature>
<keyword evidence="4" id="KW-1185">Reference proteome</keyword>